<organism evidence="13 14">
    <name type="scientific">Nannospalax galili</name>
    <name type="common">Northern Israeli blind subterranean mole rat</name>
    <name type="synonym">Spalax galili</name>
    <dbReference type="NCBI Taxonomy" id="1026970"/>
    <lineage>
        <taxon>Eukaryota</taxon>
        <taxon>Metazoa</taxon>
        <taxon>Chordata</taxon>
        <taxon>Craniata</taxon>
        <taxon>Vertebrata</taxon>
        <taxon>Euteleostomi</taxon>
        <taxon>Mammalia</taxon>
        <taxon>Eutheria</taxon>
        <taxon>Euarchontoglires</taxon>
        <taxon>Glires</taxon>
        <taxon>Rodentia</taxon>
        <taxon>Myomorpha</taxon>
        <taxon>Muroidea</taxon>
        <taxon>Spalacidae</taxon>
        <taxon>Spalacinae</taxon>
        <taxon>Nannospalax</taxon>
    </lineage>
</organism>
<evidence type="ECO:0000256" key="10">
    <source>
        <dbReference type="PROSITE-ProRule" id="PRU00042"/>
    </source>
</evidence>
<comment type="subcellular location">
    <subcellularLocation>
        <location evidence="1">Nucleus</location>
    </subcellularLocation>
</comment>
<reference evidence="13" key="1">
    <citation type="submission" date="2025-08" db="UniProtKB">
        <authorList>
            <consortium name="Ensembl"/>
        </authorList>
    </citation>
    <scope>IDENTIFICATION</scope>
</reference>
<keyword evidence="8" id="KW-0804">Transcription</keyword>
<name>A0A8C6QXB5_NANGA</name>
<dbReference type="PROSITE" id="PS00028">
    <property type="entry name" value="ZINC_FINGER_C2H2_1"/>
    <property type="match status" value="7"/>
</dbReference>
<dbReference type="SUPFAM" id="SSF57667">
    <property type="entry name" value="beta-beta-alpha zinc fingers"/>
    <property type="match status" value="5"/>
</dbReference>
<dbReference type="PANTHER" id="PTHR24404:SF114">
    <property type="entry name" value="KLUMPFUSS, ISOFORM B-RELATED"/>
    <property type="match status" value="1"/>
</dbReference>
<dbReference type="CDD" id="cd07765">
    <property type="entry name" value="KRAB_A-box"/>
    <property type="match status" value="1"/>
</dbReference>
<dbReference type="Pfam" id="PF00096">
    <property type="entry name" value="zf-C2H2"/>
    <property type="match status" value="6"/>
</dbReference>
<dbReference type="InterPro" id="IPR050589">
    <property type="entry name" value="Ikaros_C2H2-ZF"/>
</dbReference>
<dbReference type="FunFam" id="3.30.160.60:FF:001498">
    <property type="entry name" value="Zinc finger protein 404"/>
    <property type="match status" value="2"/>
</dbReference>
<feature type="domain" description="C2H2-type" evidence="11">
    <location>
        <begin position="479"/>
        <end position="506"/>
    </location>
</feature>
<evidence type="ECO:0000256" key="6">
    <source>
        <dbReference type="ARBA" id="ARBA00022833"/>
    </source>
</evidence>
<dbReference type="PROSITE" id="PS50157">
    <property type="entry name" value="ZINC_FINGER_C2H2_2"/>
    <property type="match status" value="8"/>
</dbReference>
<feature type="domain" description="KRAB" evidence="12">
    <location>
        <begin position="10"/>
        <end position="81"/>
    </location>
</feature>
<dbReference type="SUPFAM" id="SSF109640">
    <property type="entry name" value="KRAB domain (Kruppel-associated box)"/>
    <property type="match status" value="1"/>
</dbReference>
<feature type="domain" description="C2H2-type" evidence="11">
    <location>
        <begin position="241"/>
        <end position="263"/>
    </location>
</feature>
<keyword evidence="14" id="KW-1185">Reference proteome</keyword>
<evidence type="ECO:0000313" key="14">
    <source>
        <dbReference type="Proteomes" id="UP000694381"/>
    </source>
</evidence>
<dbReference type="SMART" id="SM00349">
    <property type="entry name" value="KRAB"/>
    <property type="match status" value="1"/>
</dbReference>
<feature type="domain" description="C2H2-type" evidence="11">
    <location>
        <begin position="423"/>
        <end position="450"/>
    </location>
</feature>
<dbReference type="GO" id="GO:0005634">
    <property type="term" value="C:nucleus"/>
    <property type="evidence" value="ECO:0007669"/>
    <property type="project" value="UniProtKB-SubCell"/>
</dbReference>
<dbReference type="Gene3D" id="6.10.140.140">
    <property type="match status" value="1"/>
</dbReference>
<dbReference type="GO" id="GO:0000978">
    <property type="term" value="F:RNA polymerase II cis-regulatory region sequence-specific DNA binding"/>
    <property type="evidence" value="ECO:0007669"/>
    <property type="project" value="TreeGrafter"/>
</dbReference>
<dbReference type="FunFam" id="3.30.160.60:FF:000295">
    <property type="entry name" value="zinc finger protein 19"/>
    <property type="match status" value="3"/>
</dbReference>
<comment type="similarity">
    <text evidence="2">Belongs to the krueppel C2H2-type zinc-finger protein family.</text>
</comment>
<dbReference type="PROSITE" id="PS50805">
    <property type="entry name" value="KRAB"/>
    <property type="match status" value="1"/>
</dbReference>
<keyword evidence="3" id="KW-0479">Metal-binding</keyword>
<reference evidence="13" key="2">
    <citation type="submission" date="2025-09" db="UniProtKB">
        <authorList>
            <consortium name="Ensembl"/>
        </authorList>
    </citation>
    <scope>IDENTIFICATION</scope>
</reference>
<evidence type="ECO:0000313" key="13">
    <source>
        <dbReference type="Ensembl" id="ENSNGAP00000008888.1"/>
    </source>
</evidence>
<evidence type="ECO:0000256" key="3">
    <source>
        <dbReference type="ARBA" id="ARBA00022723"/>
    </source>
</evidence>
<evidence type="ECO:0000259" key="12">
    <source>
        <dbReference type="PROSITE" id="PS50805"/>
    </source>
</evidence>
<dbReference type="FunFam" id="3.30.160.60:FF:002343">
    <property type="entry name" value="Zinc finger protein 33A"/>
    <property type="match status" value="1"/>
</dbReference>
<sequence>MRNVSFQELVSFEDVSVDFSWEEWQDLDDAQRTLYRDVMLETYSSLVSLDQCSTKPELILRLEQEAGPWKAGEAPYPNLPVMQNVKSLDKAGQDSQKRYLCHLVINTSSTEEKVKLGKIFNMSSNHTLHLTSKNGNSSGMRSEACTMWENVHLPSEPSATQTPEKLDHLSAGGLSCRHPGPPSQGHSAESRGQHFQYYQHGKAFHRSTAWTREVFPLGNLSTFEELALTTQEGVQEREEVFECNVCGKSFCDKCNHTQHLKTYIKKCDKCTDCEPTFNAKPGLINHQRIHAWEKPCGCNEDEIHVCQTPKQSVNQSILSKESNCEKSFCPNSNFSAPQKTHTREKHECKTKSNVHQPRRRNRCGKTYECKVCGKPFKHTQNLYLHYRTHTGEKPYECKECKKFFSVKSNLSVHQRTHTNEKPHECNVCGNAFKRRCDLTIHQRVHTGEKPYECKECRKTFSIKSGLIVHQRIHTGEKPYECNVCGKRFNQKSNLSTHERIHTGEKPFECKECGKSFSVKSYLTIHQKTHLGEKPCE</sequence>
<feature type="domain" description="C2H2-type" evidence="11">
    <location>
        <begin position="395"/>
        <end position="422"/>
    </location>
</feature>
<feature type="domain" description="C2H2-type" evidence="11">
    <location>
        <begin position="367"/>
        <end position="394"/>
    </location>
</feature>
<feature type="domain" description="C2H2-type" evidence="11">
    <location>
        <begin position="451"/>
        <end position="478"/>
    </location>
</feature>
<dbReference type="Gene3D" id="3.30.160.60">
    <property type="entry name" value="Classic Zinc Finger"/>
    <property type="match status" value="7"/>
</dbReference>
<keyword evidence="6" id="KW-0862">Zinc</keyword>
<keyword evidence="4" id="KW-0677">Repeat</keyword>
<dbReference type="GeneTree" id="ENSGT00940000159981"/>
<dbReference type="SMART" id="SM00355">
    <property type="entry name" value="ZnF_C2H2"/>
    <property type="match status" value="8"/>
</dbReference>
<dbReference type="InterPro" id="IPR036236">
    <property type="entry name" value="Znf_C2H2_sf"/>
</dbReference>
<dbReference type="GO" id="GO:0006357">
    <property type="term" value="P:regulation of transcription by RNA polymerase II"/>
    <property type="evidence" value="ECO:0007669"/>
    <property type="project" value="TreeGrafter"/>
</dbReference>
<evidence type="ECO:0000256" key="7">
    <source>
        <dbReference type="ARBA" id="ARBA00023125"/>
    </source>
</evidence>
<evidence type="ECO:0000256" key="9">
    <source>
        <dbReference type="ARBA" id="ARBA00023242"/>
    </source>
</evidence>
<evidence type="ECO:0000256" key="8">
    <source>
        <dbReference type="ARBA" id="ARBA00023163"/>
    </source>
</evidence>
<evidence type="ECO:0000259" key="11">
    <source>
        <dbReference type="PROSITE" id="PS50157"/>
    </source>
</evidence>
<evidence type="ECO:0000256" key="2">
    <source>
        <dbReference type="ARBA" id="ARBA00006991"/>
    </source>
</evidence>
<feature type="domain" description="C2H2-type" evidence="11">
    <location>
        <begin position="268"/>
        <end position="295"/>
    </location>
</feature>
<dbReference type="GO" id="GO:0003700">
    <property type="term" value="F:DNA-binding transcription factor activity"/>
    <property type="evidence" value="ECO:0007669"/>
    <property type="project" value="TreeGrafter"/>
</dbReference>
<dbReference type="PANTHER" id="PTHR24404">
    <property type="entry name" value="ZINC FINGER PROTEIN"/>
    <property type="match status" value="1"/>
</dbReference>
<evidence type="ECO:0000256" key="5">
    <source>
        <dbReference type="ARBA" id="ARBA00022771"/>
    </source>
</evidence>
<proteinExistence type="inferred from homology"/>
<evidence type="ECO:0000256" key="1">
    <source>
        <dbReference type="ARBA" id="ARBA00004123"/>
    </source>
</evidence>
<keyword evidence="9" id="KW-0539">Nucleus</keyword>
<accession>A0A8C6QXB5</accession>
<keyword evidence="5 10" id="KW-0863">Zinc-finger</keyword>
<keyword evidence="7" id="KW-0238">DNA-binding</keyword>
<dbReference type="InterPro" id="IPR036051">
    <property type="entry name" value="KRAB_dom_sf"/>
</dbReference>
<dbReference type="InterPro" id="IPR001909">
    <property type="entry name" value="KRAB"/>
</dbReference>
<dbReference type="Ensembl" id="ENSNGAT00000014396.1">
    <property type="protein sequence ID" value="ENSNGAP00000008888.1"/>
    <property type="gene ID" value="ENSNGAG00000011744.1"/>
</dbReference>
<dbReference type="AlphaFoldDB" id="A0A8C6QXB5"/>
<protein>
    <submittedName>
        <fullName evidence="13">RIKEN cDNA 2810021J22 gene</fullName>
    </submittedName>
</protein>
<dbReference type="InterPro" id="IPR013087">
    <property type="entry name" value="Znf_C2H2_type"/>
</dbReference>
<dbReference type="Proteomes" id="UP000694381">
    <property type="component" value="Unassembled WGS sequence"/>
</dbReference>
<dbReference type="GO" id="GO:0008270">
    <property type="term" value="F:zinc ion binding"/>
    <property type="evidence" value="ECO:0007669"/>
    <property type="project" value="UniProtKB-KW"/>
</dbReference>
<feature type="domain" description="C2H2-type" evidence="11">
    <location>
        <begin position="507"/>
        <end position="534"/>
    </location>
</feature>
<dbReference type="OMA" id="NAFKRRC"/>
<dbReference type="Pfam" id="PF01352">
    <property type="entry name" value="KRAB"/>
    <property type="match status" value="1"/>
</dbReference>
<evidence type="ECO:0000256" key="4">
    <source>
        <dbReference type="ARBA" id="ARBA00022737"/>
    </source>
</evidence>